<evidence type="ECO:0000259" key="8">
    <source>
        <dbReference type="Pfam" id="PF02687"/>
    </source>
</evidence>
<evidence type="ECO:0000256" key="3">
    <source>
        <dbReference type="ARBA" id="ARBA00022475"/>
    </source>
</evidence>
<keyword evidence="3" id="KW-1003">Cell membrane</keyword>
<dbReference type="EMBL" id="JAUZEE010000003">
    <property type="protein sequence ID" value="MDP4300647.1"/>
    <property type="molecule type" value="Genomic_DNA"/>
</dbReference>
<evidence type="ECO:0000256" key="1">
    <source>
        <dbReference type="ARBA" id="ARBA00004651"/>
    </source>
</evidence>
<proteinExistence type="inferred from homology"/>
<evidence type="ECO:0000313" key="9">
    <source>
        <dbReference type="EMBL" id="MDP4300647.1"/>
    </source>
</evidence>
<comment type="caution">
    <text evidence="9">The sequence shown here is derived from an EMBL/GenBank/DDBJ whole genome shotgun (WGS) entry which is preliminary data.</text>
</comment>
<comment type="similarity">
    <text evidence="2">Belongs to the ABC-4 integral membrane protein family. LolC/E subfamily.</text>
</comment>
<feature type="transmembrane region" description="Helical" evidence="7">
    <location>
        <begin position="259"/>
        <end position="277"/>
    </location>
</feature>
<feature type="transmembrane region" description="Helical" evidence="7">
    <location>
        <begin position="313"/>
        <end position="335"/>
    </location>
</feature>
<feature type="transmembrane region" description="Helical" evidence="7">
    <location>
        <begin position="720"/>
        <end position="743"/>
    </location>
</feature>
<organism evidence="9 10">
    <name type="scientific">Leptothrix discophora</name>
    <dbReference type="NCBI Taxonomy" id="89"/>
    <lineage>
        <taxon>Bacteria</taxon>
        <taxon>Pseudomonadati</taxon>
        <taxon>Pseudomonadota</taxon>
        <taxon>Betaproteobacteria</taxon>
        <taxon>Burkholderiales</taxon>
        <taxon>Sphaerotilaceae</taxon>
        <taxon>Leptothrix</taxon>
    </lineage>
</organism>
<keyword evidence="4 7" id="KW-0812">Transmembrane</keyword>
<dbReference type="InterPro" id="IPR051447">
    <property type="entry name" value="Lipoprotein-release_system"/>
</dbReference>
<dbReference type="PANTHER" id="PTHR30489">
    <property type="entry name" value="LIPOPROTEIN-RELEASING SYSTEM TRANSMEMBRANE PROTEIN LOLE"/>
    <property type="match status" value="1"/>
</dbReference>
<feature type="transmembrane region" description="Helical" evidence="7">
    <location>
        <begin position="813"/>
        <end position="836"/>
    </location>
</feature>
<dbReference type="PANTHER" id="PTHR30489:SF0">
    <property type="entry name" value="LIPOPROTEIN-RELEASING SYSTEM TRANSMEMBRANE PROTEIN LOLE"/>
    <property type="match status" value="1"/>
</dbReference>
<comment type="subcellular location">
    <subcellularLocation>
        <location evidence="1">Cell membrane</location>
        <topology evidence="1">Multi-pass membrane protein</topology>
    </subcellularLocation>
</comment>
<evidence type="ECO:0000256" key="2">
    <source>
        <dbReference type="ARBA" id="ARBA00005236"/>
    </source>
</evidence>
<feature type="transmembrane region" description="Helical" evidence="7">
    <location>
        <begin position="482"/>
        <end position="504"/>
    </location>
</feature>
<evidence type="ECO:0000256" key="5">
    <source>
        <dbReference type="ARBA" id="ARBA00022989"/>
    </source>
</evidence>
<feature type="domain" description="ABC3 transporter permease C-terminal" evidence="8">
    <location>
        <begin position="723"/>
        <end position="836"/>
    </location>
</feature>
<protein>
    <submittedName>
        <fullName evidence="9">FtsX-like permease family protein</fullName>
    </submittedName>
</protein>
<evidence type="ECO:0000313" key="10">
    <source>
        <dbReference type="Proteomes" id="UP001235760"/>
    </source>
</evidence>
<feature type="transmembrane region" description="Helical" evidence="7">
    <location>
        <begin position="764"/>
        <end position="793"/>
    </location>
</feature>
<dbReference type="InterPro" id="IPR003838">
    <property type="entry name" value="ABC3_permease_C"/>
</dbReference>
<feature type="transmembrane region" description="Helical" evidence="7">
    <location>
        <begin position="355"/>
        <end position="378"/>
    </location>
</feature>
<feature type="domain" description="ABC3 transporter permease C-terminal" evidence="8">
    <location>
        <begin position="263"/>
        <end position="386"/>
    </location>
</feature>
<accession>A0ABT9G305</accession>
<feature type="transmembrane region" description="Helical" evidence="7">
    <location>
        <begin position="408"/>
        <end position="426"/>
    </location>
</feature>
<dbReference type="Proteomes" id="UP001235760">
    <property type="component" value="Unassembled WGS sequence"/>
</dbReference>
<evidence type="ECO:0000256" key="4">
    <source>
        <dbReference type="ARBA" id="ARBA00022692"/>
    </source>
</evidence>
<dbReference type="Pfam" id="PF02687">
    <property type="entry name" value="FtsX"/>
    <property type="match status" value="2"/>
</dbReference>
<sequence length="851" mass="88446">MDGAASLGWRGQLRLIGQQWRHHPGRLLIAVLAIALGVALALAVQLINRSALAEFGAAVRSVNGQPDAELRPASGARLPESVYAQLAARPEVLLASPVLEVDTLMQLGSGQRVPVKVLGIDALVAPALAPALLPRPADDAPRLALLDPDRVFLNPAAQALLGPGERTLALLSGSGRVTLAWAGTVSAEGPPLLVMDIAGAQAHLDRLGQISRIDLRFAPGTDREALLAALNADPSQPLRLAQPEEATLHISNLSRAYRVNLTVLALVALFTGAFLVWSVQALAVAKQVPQLALLGVLGLDAGMRRRGVLVESALIGTLGAGLGVALGAGLAWLALQRLGGDLGSGVFGAGAAPPLQWSSGAALLYAGLGVVAALIGGWQPARQAERIAPALALKGLGDDGEGPARRGFGPLLLALALALCFVPPVLDLPLAAYVAVALLLLGGIACVPAGVDAVLARLRPPRRPLALLAVERTRDQRQHATIAVAGVIASLALSVALTVMVASFRDSVSDWLTQVLPADLYARTATSTSQAEAVYLEPALADAIAALPGVRQLQAMRVVPLQIAPGRAAVPLIAREIGDPARSLPLVGTLLDARTQPGLPAVYASEGYLAQHGARPGDRLVLPLPDGRRATVWIRGTWRDYARQHGSLAIERADWIALSGDRRVNDLALWLQPDADAAALQQRIRSVAGEAGDLLEFATPAAIRATSLAIFDRSFAVTTWLQAVAIAIGLAGIAASFSAQVLARRKEFGTLLHLGLSRRDVLTLVTAEGALWSAVGATLGLLLGLAVSGVLVWVVNPQSFHWTMDLSLPVARLAALAGAVVAAGSATAWLSARIAAGRDLGDMVRAVKEDW</sequence>
<keyword evidence="6 7" id="KW-0472">Membrane</keyword>
<keyword evidence="10" id="KW-1185">Reference proteome</keyword>
<evidence type="ECO:0000256" key="7">
    <source>
        <dbReference type="SAM" id="Phobius"/>
    </source>
</evidence>
<feature type="transmembrane region" description="Helical" evidence="7">
    <location>
        <begin position="27"/>
        <end position="47"/>
    </location>
</feature>
<evidence type="ECO:0000256" key="6">
    <source>
        <dbReference type="ARBA" id="ARBA00023136"/>
    </source>
</evidence>
<feature type="transmembrane region" description="Helical" evidence="7">
    <location>
        <begin position="432"/>
        <end position="455"/>
    </location>
</feature>
<keyword evidence="5 7" id="KW-1133">Transmembrane helix</keyword>
<reference evidence="9 10" key="1">
    <citation type="submission" date="2023-08" db="EMBL/GenBank/DDBJ databases">
        <authorList>
            <person name="Roldan D.M."/>
            <person name="Menes R.J."/>
        </authorList>
    </citation>
    <scope>NUCLEOTIDE SEQUENCE [LARGE SCALE GENOMIC DNA]</scope>
    <source>
        <strain evidence="9 10">CCM 2812</strain>
    </source>
</reference>
<name>A0ABT9G305_LEPDI</name>
<gene>
    <name evidence="9" type="ORF">Q8X39_08365</name>
</gene>